<feature type="binding site" evidence="7">
    <location>
        <begin position="406"/>
        <end position="409"/>
    </location>
    <ligand>
        <name>substrate</name>
    </ligand>
</feature>
<evidence type="ECO:0000256" key="6">
    <source>
        <dbReference type="PIRSR" id="PIRSR600246-1"/>
    </source>
</evidence>
<evidence type="ECO:0000313" key="11">
    <source>
        <dbReference type="Proteomes" id="UP001301350"/>
    </source>
</evidence>
<evidence type="ECO:0000256" key="8">
    <source>
        <dbReference type="PIRSR" id="PIRSR600246-3"/>
    </source>
</evidence>
<dbReference type="AlphaFoldDB" id="A0AAV9IQU9"/>
<reference evidence="10 11" key="1">
    <citation type="submission" date="2022-07" db="EMBL/GenBank/DDBJ databases">
        <title>Genome-wide signatures of adaptation to extreme environments.</title>
        <authorList>
            <person name="Cho C.H."/>
            <person name="Yoon H.S."/>
        </authorList>
    </citation>
    <scope>NUCLEOTIDE SEQUENCE [LARGE SCALE GENOMIC DNA]</scope>
    <source>
        <strain evidence="10 11">DBV 063 E5</strain>
    </source>
</reference>
<sequence length="510" mass="53215">MPSRSAASEQTSHRVVEWVQSVSVVQGSSSVTHSPVEDMADHETWPDSSAPMPPPPHRPLPPAKEGSRRGMATAAALPAVASDVAAAAAGAVSSSGLPGLMPQRPVPLERVAIVLHGGAWAIPNDRTDASLVGVRRAALAGHAFLLQPDNPRAALDAVEAAVRTLEDDPAFNAGRGSALDEDGRIEMDASVMEGRFLRYGAVAGLSGCVRNPVTVARAVMERTEHCMLVGSGANRFAMRCAQEGLVEAVRNERAELVTPEALAEWKRYRLFRSAVRDWFGASPAFASGSASATSASGAVPPTATTTAPLTATARARHLSHDGSSWRHDKNAATPLRRSDADAGTFGSVRSDEHDTVGAVAIDNYGNVAAATSTGGITAKMVGRVGDSPLIGCGCYADNSTGAVSTTGHGESIMRVMLASRVCLLMQSGMNAQQAARSALRSMEERVGGRGGVIVIGKHGDLGAAFTTERMVWASISDGVMRSGIDEEMNDSLEGQHSRRPSYSGSSTFGR</sequence>
<proteinExistence type="predicted"/>
<comment type="caution">
    <text evidence="10">The sequence shown here is derived from an EMBL/GenBank/DDBJ whole genome shotgun (WGS) entry which is preliminary data.</text>
</comment>
<evidence type="ECO:0000256" key="4">
    <source>
        <dbReference type="ARBA" id="ARBA00022813"/>
    </source>
</evidence>
<accession>A0AAV9IQU9</accession>
<dbReference type="CDD" id="cd04702">
    <property type="entry name" value="ASRGL1_like"/>
    <property type="match status" value="1"/>
</dbReference>
<feature type="compositionally biased region" description="Basic and acidic residues" evidence="9">
    <location>
        <begin position="318"/>
        <end position="340"/>
    </location>
</feature>
<feature type="region of interest" description="Disordered" evidence="9">
    <location>
        <begin position="26"/>
        <end position="67"/>
    </location>
</feature>
<organism evidence="10 11">
    <name type="scientific">Cyanidium caldarium</name>
    <name type="common">Red alga</name>
    <dbReference type="NCBI Taxonomy" id="2771"/>
    <lineage>
        <taxon>Eukaryota</taxon>
        <taxon>Rhodophyta</taxon>
        <taxon>Bangiophyceae</taxon>
        <taxon>Cyanidiales</taxon>
        <taxon>Cyanidiaceae</taxon>
        <taxon>Cyanidium</taxon>
    </lineage>
</organism>
<dbReference type="GO" id="GO:0033345">
    <property type="term" value="P:L-asparagine catabolic process via L-aspartate"/>
    <property type="evidence" value="ECO:0007669"/>
    <property type="project" value="TreeGrafter"/>
</dbReference>
<evidence type="ECO:0000256" key="1">
    <source>
        <dbReference type="ARBA" id="ARBA00000306"/>
    </source>
</evidence>
<dbReference type="Pfam" id="PF01112">
    <property type="entry name" value="Asparaginase_2"/>
    <property type="match status" value="1"/>
</dbReference>
<evidence type="ECO:0000256" key="3">
    <source>
        <dbReference type="ARBA" id="ARBA00022801"/>
    </source>
</evidence>
<dbReference type="InterPro" id="IPR000246">
    <property type="entry name" value="Peptidase_T2"/>
</dbReference>
<dbReference type="PANTHER" id="PTHR10188:SF43">
    <property type="entry name" value="ASPARAGINASE (EUROFUNG)"/>
    <property type="match status" value="1"/>
</dbReference>
<feature type="site" description="Cleavage; by autolysis" evidence="8">
    <location>
        <begin position="354"/>
        <end position="355"/>
    </location>
</feature>
<evidence type="ECO:0000256" key="2">
    <source>
        <dbReference type="ARBA" id="ARBA00022670"/>
    </source>
</evidence>
<protein>
    <recommendedName>
        <fullName evidence="12">Asparaginase</fullName>
    </recommendedName>
</protein>
<comment type="catalytic activity">
    <reaction evidence="1">
        <text>Cleavage of a beta-linked Asp residue from the N-terminus of a polypeptide.</text>
        <dbReference type="EC" id="3.4.19.5"/>
    </reaction>
</comment>
<feature type="region of interest" description="Disordered" evidence="9">
    <location>
        <begin position="488"/>
        <end position="510"/>
    </location>
</feature>
<dbReference type="FunFam" id="3.60.20.30:FF:000001">
    <property type="entry name" value="Isoaspartyl peptidase/L-asparaginase"/>
    <property type="match status" value="1"/>
</dbReference>
<feature type="binding site" evidence="7">
    <location>
        <begin position="383"/>
        <end position="386"/>
    </location>
    <ligand>
        <name>substrate</name>
    </ligand>
</feature>
<keyword evidence="4" id="KW-0068">Autocatalytic cleavage</keyword>
<dbReference type="Proteomes" id="UP001301350">
    <property type="component" value="Unassembled WGS sequence"/>
</dbReference>
<feature type="region of interest" description="Disordered" evidence="9">
    <location>
        <begin position="314"/>
        <end position="348"/>
    </location>
</feature>
<feature type="compositionally biased region" description="Pro residues" evidence="9">
    <location>
        <begin position="51"/>
        <end position="62"/>
    </location>
</feature>
<dbReference type="GO" id="GO:0004067">
    <property type="term" value="F:asparaginase activity"/>
    <property type="evidence" value="ECO:0007669"/>
    <property type="project" value="UniProtKB-EC"/>
</dbReference>
<feature type="compositionally biased region" description="Basic and acidic residues" evidence="9">
    <location>
        <begin position="35"/>
        <end position="45"/>
    </location>
</feature>
<comment type="catalytic activity">
    <reaction evidence="5">
        <text>L-asparagine + H2O = L-aspartate + NH4(+)</text>
        <dbReference type="Rhea" id="RHEA:21016"/>
        <dbReference type="ChEBI" id="CHEBI:15377"/>
        <dbReference type="ChEBI" id="CHEBI:28938"/>
        <dbReference type="ChEBI" id="CHEBI:29991"/>
        <dbReference type="ChEBI" id="CHEBI:58048"/>
        <dbReference type="EC" id="3.5.1.1"/>
    </reaction>
</comment>
<name>A0AAV9IQU9_CYACA</name>
<dbReference type="Gene3D" id="3.60.20.30">
    <property type="entry name" value="(Glycosyl)asparaginase"/>
    <property type="match status" value="1"/>
</dbReference>
<dbReference type="InterPro" id="IPR029055">
    <property type="entry name" value="Ntn_hydrolases_N"/>
</dbReference>
<evidence type="ECO:0000313" key="10">
    <source>
        <dbReference type="EMBL" id="KAK4534318.1"/>
    </source>
</evidence>
<keyword evidence="3" id="KW-0378">Hydrolase</keyword>
<dbReference type="InterPro" id="IPR033844">
    <property type="entry name" value="ASRGL1_meta"/>
</dbReference>
<feature type="active site" description="Nucleophile" evidence="6">
    <location>
        <position position="355"/>
    </location>
</feature>
<evidence type="ECO:0008006" key="12">
    <source>
        <dbReference type="Google" id="ProtNLM"/>
    </source>
</evidence>
<dbReference type="EMBL" id="JANCYW010000001">
    <property type="protein sequence ID" value="KAK4534318.1"/>
    <property type="molecule type" value="Genomic_DNA"/>
</dbReference>
<keyword evidence="2" id="KW-0645">Protease</keyword>
<dbReference type="GO" id="GO:0008798">
    <property type="term" value="F:beta-aspartyl-peptidase activity"/>
    <property type="evidence" value="ECO:0007669"/>
    <property type="project" value="UniProtKB-EC"/>
</dbReference>
<dbReference type="SUPFAM" id="SSF56235">
    <property type="entry name" value="N-terminal nucleophile aminohydrolases (Ntn hydrolases)"/>
    <property type="match status" value="1"/>
</dbReference>
<gene>
    <name evidence="10" type="ORF">CDCA_CDCA01G0343</name>
</gene>
<dbReference type="GO" id="GO:0005737">
    <property type="term" value="C:cytoplasm"/>
    <property type="evidence" value="ECO:0007669"/>
    <property type="project" value="TreeGrafter"/>
</dbReference>
<evidence type="ECO:0000256" key="5">
    <source>
        <dbReference type="ARBA" id="ARBA00049366"/>
    </source>
</evidence>
<dbReference type="GO" id="GO:0006508">
    <property type="term" value="P:proteolysis"/>
    <property type="evidence" value="ECO:0007669"/>
    <property type="project" value="UniProtKB-KW"/>
</dbReference>
<evidence type="ECO:0000256" key="7">
    <source>
        <dbReference type="PIRSR" id="PIRSR600246-2"/>
    </source>
</evidence>
<keyword evidence="11" id="KW-1185">Reference proteome</keyword>
<evidence type="ECO:0000256" key="9">
    <source>
        <dbReference type="SAM" id="MobiDB-lite"/>
    </source>
</evidence>
<dbReference type="PANTHER" id="PTHR10188">
    <property type="entry name" value="L-ASPARAGINASE"/>
    <property type="match status" value="1"/>
</dbReference>
<feature type="compositionally biased region" description="Polar residues" evidence="9">
    <location>
        <begin position="500"/>
        <end position="510"/>
    </location>
</feature>